<dbReference type="GO" id="GO:0003677">
    <property type="term" value="F:DNA binding"/>
    <property type="evidence" value="ECO:0007669"/>
    <property type="project" value="UniProtKB-KW"/>
</dbReference>
<dbReference type="InterPro" id="IPR002577">
    <property type="entry name" value="HTH_HxlR"/>
</dbReference>
<evidence type="ECO:0000259" key="4">
    <source>
        <dbReference type="PROSITE" id="PS51118"/>
    </source>
</evidence>
<dbReference type="InterPro" id="IPR036390">
    <property type="entry name" value="WH_DNA-bd_sf"/>
</dbReference>
<dbReference type="SUPFAM" id="SSF46785">
    <property type="entry name" value="Winged helix' DNA-binding domain"/>
    <property type="match status" value="1"/>
</dbReference>
<dbReference type="InterPro" id="IPR036388">
    <property type="entry name" value="WH-like_DNA-bd_sf"/>
</dbReference>
<keyword evidence="6" id="KW-1185">Reference proteome</keyword>
<dbReference type="OrthoDB" id="9791143at2"/>
<dbReference type="PROSITE" id="PS51118">
    <property type="entry name" value="HTH_HXLR"/>
    <property type="match status" value="1"/>
</dbReference>
<gene>
    <name evidence="5" type="ORF">SAMD00020551_0949</name>
</gene>
<reference evidence="5 6" key="1">
    <citation type="submission" date="2013-06" db="EMBL/GenBank/DDBJ databases">
        <title>Whole genome shotgun sequence of Bacillus selenatarsenatis SF-1.</title>
        <authorList>
            <person name="Kuroda M."/>
            <person name="Sei K."/>
            <person name="Yamashita M."/>
            <person name="Ike M."/>
        </authorList>
    </citation>
    <scope>NUCLEOTIDE SEQUENCE [LARGE SCALE GENOMIC DNA]</scope>
    <source>
        <strain evidence="5 6">SF-1</strain>
    </source>
</reference>
<dbReference type="Gene3D" id="1.10.10.10">
    <property type="entry name" value="Winged helix-like DNA-binding domain superfamily/Winged helix DNA-binding domain"/>
    <property type="match status" value="1"/>
</dbReference>
<evidence type="ECO:0000313" key="6">
    <source>
        <dbReference type="Proteomes" id="UP000031014"/>
    </source>
</evidence>
<dbReference type="Proteomes" id="UP000031014">
    <property type="component" value="Unassembled WGS sequence"/>
</dbReference>
<accession>A0A0A8X0R2</accession>
<dbReference type="EMBL" id="BASE01000019">
    <property type="protein sequence ID" value="GAM12814.1"/>
    <property type="molecule type" value="Genomic_DNA"/>
</dbReference>
<evidence type="ECO:0000256" key="3">
    <source>
        <dbReference type="ARBA" id="ARBA00023163"/>
    </source>
</evidence>
<keyword evidence="2" id="KW-0238">DNA-binding</keyword>
<evidence type="ECO:0000313" key="5">
    <source>
        <dbReference type="EMBL" id="GAM12814.1"/>
    </source>
</evidence>
<dbReference type="InterPro" id="IPR011991">
    <property type="entry name" value="ArsR-like_HTH"/>
</dbReference>
<dbReference type="STRING" id="1321606.SAMD00020551_0949"/>
<protein>
    <submittedName>
        <fullName evidence="5">Transcriptional regulator, HxlR family</fullName>
    </submittedName>
</protein>
<keyword evidence="3" id="KW-0804">Transcription</keyword>
<organism evidence="5 6">
    <name type="scientific">Mesobacillus selenatarsenatis (strain DSM 18680 / JCM 14380 / FERM P-15431 / SF-1)</name>
    <dbReference type="NCBI Taxonomy" id="1321606"/>
    <lineage>
        <taxon>Bacteria</taxon>
        <taxon>Bacillati</taxon>
        <taxon>Bacillota</taxon>
        <taxon>Bacilli</taxon>
        <taxon>Bacillales</taxon>
        <taxon>Bacillaceae</taxon>
        <taxon>Mesobacillus</taxon>
    </lineage>
</organism>
<keyword evidence="1" id="KW-0805">Transcription regulation</keyword>
<dbReference type="RefSeq" id="WP_041964724.1">
    <property type="nucleotide sequence ID" value="NZ_BASE01000019.1"/>
</dbReference>
<evidence type="ECO:0000256" key="1">
    <source>
        <dbReference type="ARBA" id="ARBA00023015"/>
    </source>
</evidence>
<dbReference type="CDD" id="cd00090">
    <property type="entry name" value="HTH_ARSR"/>
    <property type="match status" value="1"/>
</dbReference>
<dbReference type="Pfam" id="PF01638">
    <property type="entry name" value="HxlR"/>
    <property type="match status" value="1"/>
</dbReference>
<dbReference type="PANTHER" id="PTHR33204:SF18">
    <property type="entry name" value="TRANSCRIPTIONAL REGULATORY PROTEIN"/>
    <property type="match status" value="1"/>
</dbReference>
<proteinExistence type="predicted"/>
<feature type="domain" description="HTH hxlR-type" evidence="4">
    <location>
        <begin position="10"/>
        <end position="108"/>
    </location>
</feature>
<name>A0A0A8X0R2_MESS1</name>
<sequence length="150" mass="17193">MRESKYDLPCNIAQTLNIIGDRWTLLVLHEILAGSRTFNEIKKELNGISSNILSDRLKHLEQAGLVISSLYSEHPPRYEYNLTESGNELEGIFNAMILWGRNNLEKCYKKIIHTECNHEVELAYYCPHCNQNVDELEAVELDAVDTTGLK</sequence>
<dbReference type="PANTHER" id="PTHR33204">
    <property type="entry name" value="TRANSCRIPTIONAL REGULATOR, MARR FAMILY"/>
    <property type="match status" value="1"/>
</dbReference>
<comment type="caution">
    <text evidence="5">The sequence shown here is derived from an EMBL/GenBank/DDBJ whole genome shotgun (WGS) entry which is preliminary data.</text>
</comment>
<dbReference type="AlphaFoldDB" id="A0A0A8X0R2"/>
<evidence type="ECO:0000256" key="2">
    <source>
        <dbReference type="ARBA" id="ARBA00023125"/>
    </source>
</evidence>